<dbReference type="EMBL" id="DSZY01000014">
    <property type="protein sequence ID" value="HGU40254.1"/>
    <property type="molecule type" value="Genomic_DNA"/>
</dbReference>
<comment type="caution">
    <text evidence="1">The sequence shown here is derived from an EMBL/GenBank/DDBJ whole genome shotgun (WGS) entry which is preliminary data.</text>
</comment>
<proteinExistence type="predicted"/>
<sequence length="81" mass="9533">MELQSFVGRYVNVVGPNISAEVINLAFHTGSHGYPRLAPINPSTDISTSTYYLKYRFRIQAFEGQRPEKFIVFYVYRYRQY</sequence>
<reference evidence="1" key="1">
    <citation type="journal article" date="2020" name="mSystems">
        <title>Genome- and Community-Level Interaction Insights into Carbon Utilization and Element Cycling Functions of Hydrothermarchaeota in Hydrothermal Sediment.</title>
        <authorList>
            <person name="Zhou Z."/>
            <person name="Liu Y."/>
            <person name="Xu W."/>
            <person name="Pan J."/>
            <person name="Luo Z.H."/>
            <person name="Li M."/>
        </authorList>
    </citation>
    <scope>NUCLEOTIDE SEQUENCE [LARGE SCALE GENOMIC DNA]</scope>
    <source>
        <strain evidence="1">SpSt-609</strain>
    </source>
</reference>
<gene>
    <name evidence="1" type="ORF">ENT77_03545</name>
</gene>
<accession>A0A7C5VN40</accession>
<protein>
    <submittedName>
        <fullName evidence="1">Uncharacterized protein</fullName>
    </submittedName>
</protein>
<name>A0A7C5VN40_9BACT</name>
<organism evidence="1">
    <name type="scientific">Fervidobacterium thailandense</name>
    <dbReference type="NCBI Taxonomy" id="1008305"/>
    <lineage>
        <taxon>Bacteria</taxon>
        <taxon>Thermotogati</taxon>
        <taxon>Thermotogota</taxon>
        <taxon>Thermotogae</taxon>
        <taxon>Thermotogales</taxon>
        <taxon>Fervidobacteriaceae</taxon>
        <taxon>Fervidobacterium</taxon>
    </lineage>
</organism>
<dbReference type="AlphaFoldDB" id="A0A7C5VN40"/>
<evidence type="ECO:0000313" key="1">
    <source>
        <dbReference type="EMBL" id="HGU40254.1"/>
    </source>
</evidence>